<dbReference type="PANTHER" id="PTHR13847">
    <property type="entry name" value="SARCOSINE DEHYDROGENASE-RELATED"/>
    <property type="match status" value="1"/>
</dbReference>
<organism evidence="3 4">
    <name type="scientific">Niastella soli</name>
    <dbReference type="NCBI Taxonomy" id="2821487"/>
    <lineage>
        <taxon>Bacteria</taxon>
        <taxon>Pseudomonadati</taxon>
        <taxon>Bacteroidota</taxon>
        <taxon>Chitinophagia</taxon>
        <taxon>Chitinophagales</taxon>
        <taxon>Chitinophagaceae</taxon>
        <taxon>Niastella</taxon>
    </lineage>
</organism>
<dbReference type="EMBL" id="JAGHKO010000004">
    <property type="protein sequence ID" value="MBO9202200.1"/>
    <property type="molecule type" value="Genomic_DNA"/>
</dbReference>
<sequence>MDLRSEYPFWLLDKGIIHSYPSLQNDLRTDVVIMGAGISGALAAWCLVHAGFKTVVVDKRHVGMGSTAASTALLQYEIDTPLTELIGLRGERDAVRSYLLCLKAIDDLENICGQWPEAGFTRHPSLQFASYKKDVAALEREFTLRKQYGFALQWLDKNAINDKFGFKKEAALLSRDGAAIKAYSLTHALLHRCRQLGVEVYDHTAISHFRENQRGVALITEEGKKIRARKLVIACGYESAQYIPQKVQTLQSTYAIISEACNTNQHWYRNALIWETARPYLYLRTTADNRILVGGRDDDFSSPYLRDRALPAKARALETTFRKLFPHIRFRTDFKWAGTFASTKDGLPYIGSLPGKPHTYFALGLGGNGITFSIIAAQIITRLALGLKDDDARLFGFNRS</sequence>
<reference evidence="3 4" key="1">
    <citation type="submission" date="2021-03" db="EMBL/GenBank/DDBJ databases">
        <title>Assistant Professor.</title>
        <authorList>
            <person name="Huq M.A."/>
        </authorList>
    </citation>
    <scope>NUCLEOTIDE SEQUENCE [LARGE SCALE GENOMIC DNA]</scope>
    <source>
        <strain evidence="3 4">MAH-29</strain>
    </source>
</reference>
<comment type="caution">
    <text evidence="3">The sequence shown here is derived from an EMBL/GenBank/DDBJ whole genome shotgun (WGS) entry which is preliminary data.</text>
</comment>
<keyword evidence="4" id="KW-1185">Reference proteome</keyword>
<dbReference type="PANTHER" id="PTHR13847:SF201">
    <property type="entry name" value="PUTATIBE OXIDOREDUCTASE"/>
    <property type="match status" value="1"/>
</dbReference>
<keyword evidence="1" id="KW-0812">Transmembrane</keyword>
<feature type="transmembrane region" description="Helical" evidence="1">
    <location>
        <begin position="31"/>
        <end position="52"/>
    </location>
</feature>
<name>A0ABS3YWA7_9BACT</name>
<keyword evidence="1" id="KW-1133">Transmembrane helix</keyword>
<evidence type="ECO:0000313" key="4">
    <source>
        <dbReference type="Proteomes" id="UP000677244"/>
    </source>
</evidence>
<dbReference type="Gene3D" id="3.30.9.10">
    <property type="entry name" value="D-Amino Acid Oxidase, subunit A, domain 2"/>
    <property type="match status" value="1"/>
</dbReference>
<accession>A0ABS3YWA7</accession>
<dbReference type="SUPFAM" id="SSF51905">
    <property type="entry name" value="FAD/NAD(P)-binding domain"/>
    <property type="match status" value="1"/>
</dbReference>
<evidence type="ECO:0000256" key="1">
    <source>
        <dbReference type="SAM" id="Phobius"/>
    </source>
</evidence>
<protein>
    <submittedName>
        <fullName evidence="3">FAD-binding oxidoreductase</fullName>
    </submittedName>
</protein>
<evidence type="ECO:0000259" key="2">
    <source>
        <dbReference type="Pfam" id="PF01266"/>
    </source>
</evidence>
<dbReference type="RefSeq" id="WP_209140250.1">
    <property type="nucleotide sequence ID" value="NZ_JAGHKO010000004.1"/>
</dbReference>
<dbReference type="Pfam" id="PF01266">
    <property type="entry name" value="DAO"/>
    <property type="match status" value="1"/>
</dbReference>
<dbReference type="InterPro" id="IPR036188">
    <property type="entry name" value="FAD/NAD-bd_sf"/>
</dbReference>
<feature type="domain" description="FAD dependent oxidoreductase" evidence="2">
    <location>
        <begin position="30"/>
        <end position="383"/>
    </location>
</feature>
<dbReference type="InterPro" id="IPR006076">
    <property type="entry name" value="FAD-dep_OxRdtase"/>
</dbReference>
<proteinExistence type="predicted"/>
<evidence type="ECO:0000313" key="3">
    <source>
        <dbReference type="EMBL" id="MBO9202200.1"/>
    </source>
</evidence>
<dbReference type="Gene3D" id="3.50.50.60">
    <property type="entry name" value="FAD/NAD(P)-binding domain"/>
    <property type="match status" value="1"/>
</dbReference>
<dbReference type="Proteomes" id="UP000677244">
    <property type="component" value="Unassembled WGS sequence"/>
</dbReference>
<gene>
    <name evidence="3" type="ORF">J7I42_18080</name>
</gene>
<keyword evidence="1" id="KW-0472">Membrane</keyword>